<evidence type="ECO:0000313" key="1">
    <source>
        <dbReference type="EMBL" id="CAL7941259.1"/>
    </source>
</evidence>
<evidence type="ECO:0000313" key="2">
    <source>
        <dbReference type="Proteomes" id="UP001642520"/>
    </source>
</evidence>
<reference evidence="1 2" key="1">
    <citation type="submission" date="2024-08" db="EMBL/GenBank/DDBJ databases">
        <authorList>
            <person name="Will J Nash"/>
            <person name="Angela Man"/>
            <person name="Seanna McTaggart"/>
            <person name="Kendall Baker"/>
            <person name="Tom Barker"/>
            <person name="Leah Catchpole"/>
            <person name="Alex Durrant"/>
            <person name="Karim Gharbi"/>
            <person name="Naomi Irish"/>
            <person name="Gemy Kaithakottil"/>
            <person name="Debby Ku"/>
            <person name="Aaliyah Providence"/>
            <person name="Felix Shaw"/>
            <person name="David Swarbreck"/>
            <person name="Chris Watkins"/>
            <person name="Ann M. McCartney"/>
            <person name="Giulio Formenti"/>
            <person name="Alice Mouton"/>
            <person name="Noel Vella"/>
            <person name="Bjorn M von Reumont"/>
            <person name="Adriana Vella"/>
            <person name="Wilfried Haerty"/>
        </authorList>
    </citation>
    <scope>NUCLEOTIDE SEQUENCE [LARGE SCALE GENOMIC DNA]</scope>
</reference>
<dbReference type="EMBL" id="CAXAJV020001292">
    <property type="protein sequence ID" value="CAL7941259.1"/>
    <property type="molecule type" value="Genomic_DNA"/>
</dbReference>
<keyword evidence="2" id="KW-1185">Reference proteome</keyword>
<name>A0ABP1NJQ5_XYLVO</name>
<gene>
    <name evidence="1" type="ORF">XYLVIOL_LOCUS4910</name>
</gene>
<dbReference type="Proteomes" id="UP001642520">
    <property type="component" value="Unassembled WGS sequence"/>
</dbReference>
<accession>A0ABP1NJQ5</accession>
<proteinExistence type="predicted"/>
<organism evidence="1 2">
    <name type="scientific">Xylocopa violacea</name>
    <name type="common">Violet carpenter bee</name>
    <name type="synonym">Apis violacea</name>
    <dbReference type="NCBI Taxonomy" id="135666"/>
    <lineage>
        <taxon>Eukaryota</taxon>
        <taxon>Metazoa</taxon>
        <taxon>Ecdysozoa</taxon>
        <taxon>Arthropoda</taxon>
        <taxon>Hexapoda</taxon>
        <taxon>Insecta</taxon>
        <taxon>Pterygota</taxon>
        <taxon>Neoptera</taxon>
        <taxon>Endopterygota</taxon>
        <taxon>Hymenoptera</taxon>
        <taxon>Apocrita</taxon>
        <taxon>Aculeata</taxon>
        <taxon>Apoidea</taxon>
        <taxon>Anthophila</taxon>
        <taxon>Apidae</taxon>
        <taxon>Xylocopa</taxon>
        <taxon>Xylocopa</taxon>
    </lineage>
</organism>
<comment type="caution">
    <text evidence="1">The sequence shown here is derived from an EMBL/GenBank/DDBJ whole genome shotgun (WGS) entry which is preliminary data.</text>
</comment>
<protein>
    <submittedName>
        <fullName evidence="1">Uncharacterized protein</fullName>
    </submittedName>
</protein>
<sequence length="47" mass="5362">MNEISVELKAVEKSANKSSSYVRQLNEVLSKLHEKDMKNMSISRPVL</sequence>